<dbReference type="AlphaFoldDB" id="A0A8H5BHW6"/>
<dbReference type="PANTHER" id="PTHR43695">
    <property type="entry name" value="PUTATIVE (AFU_ORTHOLOGUE AFUA_2G17250)-RELATED"/>
    <property type="match status" value="1"/>
</dbReference>
<protein>
    <recommendedName>
        <fullName evidence="5">Rhamnogalacturonan acetylesterase</fullName>
    </recommendedName>
</protein>
<dbReference type="Proteomes" id="UP000541558">
    <property type="component" value="Unassembled WGS sequence"/>
</dbReference>
<dbReference type="PANTHER" id="PTHR43695:SF1">
    <property type="entry name" value="RHAMNOGALACTURONAN ACETYLESTERASE"/>
    <property type="match status" value="1"/>
</dbReference>
<reference evidence="3 4" key="1">
    <citation type="journal article" date="2020" name="ISME J.">
        <title>Uncovering the hidden diversity of litter-decomposition mechanisms in mushroom-forming fungi.</title>
        <authorList>
            <person name="Floudas D."/>
            <person name="Bentzer J."/>
            <person name="Ahren D."/>
            <person name="Johansson T."/>
            <person name="Persson P."/>
            <person name="Tunlid A."/>
        </authorList>
    </citation>
    <scope>NUCLEOTIDE SEQUENCE [LARGE SCALE GENOMIC DNA]</scope>
    <source>
        <strain evidence="3 4">CBS 175.51</strain>
    </source>
</reference>
<evidence type="ECO:0008006" key="5">
    <source>
        <dbReference type="Google" id="ProtNLM"/>
    </source>
</evidence>
<evidence type="ECO:0000313" key="4">
    <source>
        <dbReference type="Proteomes" id="UP000541558"/>
    </source>
</evidence>
<dbReference type="Pfam" id="PF00657">
    <property type="entry name" value="Lipase_GDSL"/>
    <property type="match status" value="1"/>
</dbReference>
<comment type="caution">
    <text evidence="3">The sequence shown here is derived from an EMBL/GenBank/DDBJ whole genome shotgun (WGS) entry which is preliminary data.</text>
</comment>
<evidence type="ECO:0000256" key="1">
    <source>
        <dbReference type="ARBA" id="ARBA00008668"/>
    </source>
</evidence>
<organism evidence="3 4">
    <name type="scientific">Ephemerocybe angulata</name>
    <dbReference type="NCBI Taxonomy" id="980116"/>
    <lineage>
        <taxon>Eukaryota</taxon>
        <taxon>Fungi</taxon>
        <taxon>Dikarya</taxon>
        <taxon>Basidiomycota</taxon>
        <taxon>Agaricomycotina</taxon>
        <taxon>Agaricomycetes</taxon>
        <taxon>Agaricomycetidae</taxon>
        <taxon>Agaricales</taxon>
        <taxon>Agaricineae</taxon>
        <taxon>Psathyrellaceae</taxon>
        <taxon>Ephemerocybe</taxon>
    </lineage>
</organism>
<dbReference type="SUPFAM" id="SSF52266">
    <property type="entry name" value="SGNH hydrolase"/>
    <property type="match status" value="1"/>
</dbReference>
<gene>
    <name evidence="3" type="ORF">D9611_005645</name>
</gene>
<dbReference type="GO" id="GO:0016788">
    <property type="term" value="F:hydrolase activity, acting on ester bonds"/>
    <property type="evidence" value="ECO:0007669"/>
    <property type="project" value="InterPro"/>
</dbReference>
<dbReference type="OrthoDB" id="2141316at2759"/>
<accession>A0A8H5BHW6</accession>
<sequence>MARGNTVTDGWGQYLSQFVSIPVVNKALGGRSARSFTEEGRFTEIANLAKSGDYVVISFGHNDGSAGAVDNGRQCAVGDGYDTTSTVKTADGQSIVIHSWPYYIQNAVNLLKSKGLNVIVSSQTPRNGWVNGSIGAPPRFVGYAKLSAERTSVNYIDHYAYVAQAYKRIGQTTVNTYYPNSGDVVHTSATGAKVVAQAFVRGVLCNASALKSKVNSAGQSVPGTKTP</sequence>
<keyword evidence="2" id="KW-0378">Hydrolase</keyword>
<dbReference type="EMBL" id="JAACJK010000166">
    <property type="protein sequence ID" value="KAF5323358.1"/>
    <property type="molecule type" value="Genomic_DNA"/>
</dbReference>
<dbReference type="Gene3D" id="3.40.50.1110">
    <property type="entry name" value="SGNH hydrolase"/>
    <property type="match status" value="1"/>
</dbReference>
<name>A0A8H5BHW6_9AGAR</name>
<keyword evidence="4" id="KW-1185">Reference proteome</keyword>
<dbReference type="InterPro" id="IPR001087">
    <property type="entry name" value="GDSL"/>
</dbReference>
<evidence type="ECO:0000256" key="2">
    <source>
        <dbReference type="ARBA" id="ARBA00022801"/>
    </source>
</evidence>
<comment type="similarity">
    <text evidence="1">Belongs to the 'GDSL' lipolytic enzyme family.</text>
</comment>
<proteinExistence type="inferred from homology"/>
<evidence type="ECO:0000313" key="3">
    <source>
        <dbReference type="EMBL" id="KAF5323358.1"/>
    </source>
</evidence>
<dbReference type="InterPro" id="IPR037459">
    <property type="entry name" value="RhgT-like"/>
</dbReference>
<dbReference type="InterPro" id="IPR036514">
    <property type="entry name" value="SGNH_hydro_sf"/>
</dbReference>